<dbReference type="EMBL" id="JBITGY010000012">
    <property type="protein sequence ID" value="MFI6503631.1"/>
    <property type="molecule type" value="Genomic_DNA"/>
</dbReference>
<accession>A0ABW7Z626</accession>
<keyword evidence="2" id="KW-1185">Reference proteome</keyword>
<dbReference type="Proteomes" id="UP001612741">
    <property type="component" value="Unassembled WGS sequence"/>
</dbReference>
<evidence type="ECO:0000313" key="2">
    <source>
        <dbReference type="Proteomes" id="UP001612741"/>
    </source>
</evidence>
<evidence type="ECO:0000313" key="1">
    <source>
        <dbReference type="EMBL" id="MFI6503631.1"/>
    </source>
</evidence>
<dbReference type="RefSeq" id="WP_397089394.1">
    <property type="nucleotide sequence ID" value="NZ_JBITGY010000012.1"/>
</dbReference>
<reference evidence="1 2" key="1">
    <citation type="submission" date="2024-10" db="EMBL/GenBank/DDBJ databases">
        <title>The Natural Products Discovery Center: Release of the First 8490 Sequenced Strains for Exploring Actinobacteria Biosynthetic Diversity.</title>
        <authorList>
            <person name="Kalkreuter E."/>
            <person name="Kautsar S.A."/>
            <person name="Yang D."/>
            <person name="Bader C.D."/>
            <person name="Teijaro C.N."/>
            <person name="Fluegel L."/>
            <person name="Davis C.M."/>
            <person name="Simpson J.R."/>
            <person name="Lauterbach L."/>
            <person name="Steele A.D."/>
            <person name="Gui C."/>
            <person name="Meng S."/>
            <person name="Li G."/>
            <person name="Viehrig K."/>
            <person name="Ye F."/>
            <person name="Su P."/>
            <person name="Kiefer A.F."/>
            <person name="Nichols A."/>
            <person name="Cepeda A.J."/>
            <person name="Yan W."/>
            <person name="Fan B."/>
            <person name="Jiang Y."/>
            <person name="Adhikari A."/>
            <person name="Zheng C.-J."/>
            <person name="Schuster L."/>
            <person name="Cowan T.M."/>
            <person name="Smanski M.J."/>
            <person name="Chevrette M.G."/>
            <person name="De Carvalho L.P.S."/>
            <person name="Shen B."/>
        </authorList>
    </citation>
    <scope>NUCLEOTIDE SEQUENCE [LARGE SCALE GENOMIC DNA]</scope>
    <source>
        <strain evidence="1 2">NPDC050545</strain>
    </source>
</reference>
<gene>
    <name evidence="1" type="ORF">ACIBG2_40040</name>
</gene>
<comment type="caution">
    <text evidence="1">The sequence shown here is derived from an EMBL/GenBank/DDBJ whole genome shotgun (WGS) entry which is preliminary data.</text>
</comment>
<organism evidence="1 2">
    <name type="scientific">Nonomuraea typhae</name>
    <dbReference type="NCBI Taxonomy" id="2603600"/>
    <lineage>
        <taxon>Bacteria</taxon>
        <taxon>Bacillati</taxon>
        <taxon>Actinomycetota</taxon>
        <taxon>Actinomycetes</taxon>
        <taxon>Streptosporangiales</taxon>
        <taxon>Streptosporangiaceae</taxon>
        <taxon>Nonomuraea</taxon>
    </lineage>
</organism>
<sequence>MTQRVTPLPGMWFEHALHVPQDDSPAWYVIIEPPHPTSTAFLQIHYRHLRSAPGSLPESIDADLFDDIVLRWLTPEESAQAQTRASFEP</sequence>
<name>A0ABW7Z626_9ACTN</name>
<protein>
    <submittedName>
        <fullName evidence="1">Uncharacterized protein</fullName>
    </submittedName>
</protein>
<proteinExistence type="predicted"/>